<protein>
    <submittedName>
        <fullName evidence="2">Uncharacterized protein</fullName>
    </submittedName>
</protein>
<dbReference type="AlphaFoldDB" id="A0A239CZ91"/>
<organism evidence="2 3">
    <name type="scientific">Edaphosphingomonas laterariae</name>
    <dbReference type="NCBI Taxonomy" id="861865"/>
    <lineage>
        <taxon>Bacteria</taxon>
        <taxon>Pseudomonadati</taxon>
        <taxon>Pseudomonadota</taxon>
        <taxon>Alphaproteobacteria</taxon>
        <taxon>Sphingomonadales</taxon>
        <taxon>Rhizorhabdaceae</taxon>
        <taxon>Edaphosphingomonas</taxon>
    </lineage>
</organism>
<dbReference type="EMBL" id="FZOS01000003">
    <property type="protein sequence ID" value="SNS24663.1"/>
    <property type="molecule type" value="Genomic_DNA"/>
</dbReference>
<name>A0A239CZ91_9SPHN</name>
<keyword evidence="1" id="KW-0812">Transmembrane</keyword>
<sequence length="80" mass="8894">MNVDTTVDVIFWGTLFIFLAITAEDTFKSFATLAVRKDDGKNRMPESDVIGSLALLLLVALIWAALLREGQRLILGTFLH</sequence>
<evidence type="ECO:0000313" key="3">
    <source>
        <dbReference type="Proteomes" id="UP000198281"/>
    </source>
</evidence>
<keyword evidence="1" id="KW-1133">Transmembrane helix</keyword>
<keyword evidence="3" id="KW-1185">Reference proteome</keyword>
<gene>
    <name evidence="2" type="ORF">SAMN06295912_10394</name>
</gene>
<keyword evidence="1" id="KW-0472">Membrane</keyword>
<evidence type="ECO:0000313" key="2">
    <source>
        <dbReference type="EMBL" id="SNS24663.1"/>
    </source>
</evidence>
<evidence type="ECO:0000256" key="1">
    <source>
        <dbReference type="SAM" id="Phobius"/>
    </source>
</evidence>
<dbReference type="Proteomes" id="UP000198281">
    <property type="component" value="Unassembled WGS sequence"/>
</dbReference>
<reference evidence="3" key="1">
    <citation type="submission" date="2017-06" db="EMBL/GenBank/DDBJ databases">
        <authorList>
            <person name="Varghese N."/>
            <person name="Submissions S."/>
        </authorList>
    </citation>
    <scope>NUCLEOTIDE SEQUENCE [LARGE SCALE GENOMIC DNA]</scope>
    <source>
        <strain evidence="3">LNB2</strain>
    </source>
</reference>
<proteinExistence type="predicted"/>
<accession>A0A239CZ91</accession>
<feature type="transmembrane region" description="Helical" evidence="1">
    <location>
        <begin position="49"/>
        <end position="67"/>
    </location>
</feature>